<evidence type="ECO:0000256" key="5">
    <source>
        <dbReference type="ARBA" id="ARBA00022729"/>
    </source>
</evidence>
<dbReference type="FunFam" id="3.80.10.10:FF:000234">
    <property type="entry name" value="Probable inactive receptor kinase RLK902"/>
    <property type="match status" value="1"/>
</dbReference>
<dbReference type="SUPFAM" id="SSF52058">
    <property type="entry name" value="L domain-like"/>
    <property type="match status" value="1"/>
</dbReference>
<dbReference type="GO" id="GO:0016020">
    <property type="term" value="C:membrane"/>
    <property type="evidence" value="ECO:0007669"/>
    <property type="project" value="UniProtKB-SubCell"/>
</dbReference>
<keyword evidence="4 13" id="KW-0812">Transmembrane</keyword>
<dbReference type="GO" id="GO:0004672">
    <property type="term" value="F:protein kinase activity"/>
    <property type="evidence" value="ECO:0007669"/>
    <property type="project" value="InterPro"/>
</dbReference>
<evidence type="ECO:0000256" key="1">
    <source>
        <dbReference type="ARBA" id="ARBA00004370"/>
    </source>
</evidence>
<gene>
    <name evidence="16" type="ORF">OLC1_LOCUS5458</name>
</gene>
<evidence type="ECO:0000256" key="2">
    <source>
        <dbReference type="ARBA" id="ARBA00022553"/>
    </source>
</evidence>
<feature type="binding site" evidence="11">
    <location>
        <position position="364"/>
    </location>
    <ligand>
        <name>ATP</name>
        <dbReference type="ChEBI" id="CHEBI:30616"/>
    </ligand>
</feature>
<feature type="signal peptide" evidence="14">
    <location>
        <begin position="1"/>
        <end position="29"/>
    </location>
</feature>
<keyword evidence="8 11" id="KW-0067">ATP-binding</keyword>
<name>A0AAV1CIA9_OLDCO</name>
<sequence>MEGRLKIQTLLHVFCLLLLGLSWKKAALGASIEDDKQALLDFVRELPHLRTLKWDESLPVCKNWTGVGCNEDGSRVTSLRLPGVGFHGPIPLNTISRLSALQILSLRSNGINGSFPSDFGNLKNLSFLYLQYNSISGPLPLDFSVWENLTSINLSNNLFSGRIPSSVSSLKQLSFLNLANNSLSGEIPDLNLPHLQLLNLSNNNFTGPVPKSLQKFPKSSFLGNNVTIMENPVSSSPVASIPQEPILKSRNSGKLSEKALLGIIIAVSVLVLLGFAFLFLVCLLRRKSTENVFPGSKLEKGNMSPEKAISRKQDANNKLVFFEGCNYAFDLEDLLRASAEVLGKGTFGTAYKAILEDATMVVVKRLKEVGVGKREFEQQLEVVGNIKHENVVELRAYYYSKDEKLMVYDYHSQGSLSAMLHGKRGENRTPLDWETRLRIAIGAARGIARIHSENGGKLVHGNVKSSNIFLNSNQYGCVSDLGLSAIMSSLAPPIARAAGYRAPEVTDTRKATQPSDVYSFGVMLLELLTAKSPIHTTSGDEIVHLVRWVHSVVREEWTAEVFDMELLRYPNIEEELVEMLQIAMACVVRVPDQRPKMSEVVKMIENVRPGSAQSQNRTSGNDSKSENGAAATTTTTTTAPEPVRFESDSSC</sequence>
<dbReference type="Gene3D" id="3.30.200.20">
    <property type="entry name" value="Phosphorylase Kinase, domain 1"/>
    <property type="match status" value="1"/>
</dbReference>
<dbReference type="AlphaFoldDB" id="A0AAV1CIA9"/>
<dbReference type="InterPro" id="IPR001611">
    <property type="entry name" value="Leu-rich_rpt"/>
</dbReference>
<evidence type="ECO:0000313" key="16">
    <source>
        <dbReference type="EMBL" id="CAI9094247.1"/>
    </source>
</evidence>
<dbReference type="FunFam" id="1.10.510.10:FF:000095">
    <property type="entry name" value="protein STRUBBELIG-RECEPTOR FAMILY 8"/>
    <property type="match status" value="1"/>
</dbReference>
<dbReference type="InterPro" id="IPR032675">
    <property type="entry name" value="LRR_dom_sf"/>
</dbReference>
<feature type="domain" description="Protein kinase" evidence="15">
    <location>
        <begin position="336"/>
        <end position="607"/>
    </location>
</feature>
<evidence type="ECO:0000256" key="13">
    <source>
        <dbReference type="SAM" id="Phobius"/>
    </source>
</evidence>
<feature type="compositionally biased region" description="Low complexity" evidence="12">
    <location>
        <begin position="629"/>
        <end position="639"/>
    </location>
</feature>
<organism evidence="16 17">
    <name type="scientific">Oldenlandia corymbosa var. corymbosa</name>
    <dbReference type="NCBI Taxonomy" id="529605"/>
    <lineage>
        <taxon>Eukaryota</taxon>
        <taxon>Viridiplantae</taxon>
        <taxon>Streptophyta</taxon>
        <taxon>Embryophyta</taxon>
        <taxon>Tracheophyta</taxon>
        <taxon>Spermatophyta</taxon>
        <taxon>Magnoliopsida</taxon>
        <taxon>eudicotyledons</taxon>
        <taxon>Gunneridae</taxon>
        <taxon>Pentapetalae</taxon>
        <taxon>asterids</taxon>
        <taxon>lamiids</taxon>
        <taxon>Gentianales</taxon>
        <taxon>Rubiaceae</taxon>
        <taxon>Rubioideae</taxon>
        <taxon>Spermacoceae</taxon>
        <taxon>Hedyotis-Oldenlandia complex</taxon>
        <taxon>Oldenlandia</taxon>
    </lineage>
</organism>
<keyword evidence="7 11" id="KW-0547">Nucleotide-binding</keyword>
<dbReference type="FunFam" id="3.30.200.20:FF:000307">
    <property type="entry name" value="pollen receptor-like kinase 1"/>
    <property type="match status" value="1"/>
</dbReference>
<keyword evidence="10 13" id="KW-0472">Membrane</keyword>
<dbReference type="PROSITE" id="PS50011">
    <property type="entry name" value="PROTEIN_KINASE_DOM"/>
    <property type="match status" value="1"/>
</dbReference>
<dbReference type="Gene3D" id="3.80.10.10">
    <property type="entry name" value="Ribonuclease Inhibitor"/>
    <property type="match status" value="2"/>
</dbReference>
<comment type="subcellular location">
    <subcellularLocation>
        <location evidence="1">Membrane</location>
    </subcellularLocation>
</comment>
<evidence type="ECO:0000256" key="6">
    <source>
        <dbReference type="ARBA" id="ARBA00022737"/>
    </source>
</evidence>
<keyword evidence="3" id="KW-0433">Leucine-rich repeat</keyword>
<keyword evidence="5 14" id="KW-0732">Signal</keyword>
<evidence type="ECO:0000256" key="14">
    <source>
        <dbReference type="SAM" id="SignalP"/>
    </source>
</evidence>
<proteinExistence type="predicted"/>
<evidence type="ECO:0000256" key="10">
    <source>
        <dbReference type="ARBA" id="ARBA00023136"/>
    </source>
</evidence>
<dbReference type="PANTHER" id="PTHR48010:SF6">
    <property type="entry name" value="OS01G0223600 PROTEIN"/>
    <property type="match status" value="1"/>
</dbReference>
<dbReference type="GO" id="GO:0005524">
    <property type="term" value="F:ATP binding"/>
    <property type="evidence" value="ECO:0007669"/>
    <property type="project" value="UniProtKB-UniRule"/>
</dbReference>
<dbReference type="PROSITE" id="PS00107">
    <property type="entry name" value="PROTEIN_KINASE_ATP"/>
    <property type="match status" value="1"/>
</dbReference>
<keyword evidence="6" id="KW-0677">Repeat</keyword>
<dbReference type="Pfam" id="PF08263">
    <property type="entry name" value="LRRNT_2"/>
    <property type="match status" value="1"/>
</dbReference>
<dbReference type="Pfam" id="PF07714">
    <property type="entry name" value="PK_Tyr_Ser-Thr"/>
    <property type="match status" value="1"/>
</dbReference>
<keyword evidence="9 13" id="KW-1133">Transmembrane helix</keyword>
<keyword evidence="17" id="KW-1185">Reference proteome</keyword>
<dbReference type="PANTHER" id="PTHR48010">
    <property type="entry name" value="OS05G0588300 PROTEIN"/>
    <property type="match status" value="1"/>
</dbReference>
<dbReference type="InterPro" id="IPR000719">
    <property type="entry name" value="Prot_kinase_dom"/>
</dbReference>
<feature type="chain" id="PRO_5043550152" evidence="14">
    <location>
        <begin position="30"/>
        <end position="651"/>
    </location>
</feature>
<feature type="compositionally biased region" description="Polar residues" evidence="12">
    <location>
        <begin position="611"/>
        <end position="622"/>
    </location>
</feature>
<dbReference type="Gene3D" id="1.10.510.10">
    <property type="entry name" value="Transferase(Phosphotransferase) domain 1"/>
    <property type="match status" value="1"/>
</dbReference>
<feature type="region of interest" description="Disordered" evidence="12">
    <location>
        <begin position="605"/>
        <end position="651"/>
    </location>
</feature>
<feature type="transmembrane region" description="Helical" evidence="13">
    <location>
        <begin position="259"/>
        <end position="284"/>
    </location>
</feature>
<evidence type="ECO:0000313" key="17">
    <source>
        <dbReference type="Proteomes" id="UP001161247"/>
    </source>
</evidence>
<dbReference type="InterPro" id="IPR011009">
    <property type="entry name" value="Kinase-like_dom_sf"/>
</dbReference>
<dbReference type="Proteomes" id="UP001161247">
    <property type="component" value="Chromosome 2"/>
</dbReference>
<evidence type="ECO:0000256" key="11">
    <source>
        <dbReference type="PROSITE-ProRule" id="PRU10141"/>
    </source>
</evidence>
<evidence type="ECO:0000256" key="12">
    <source>
        <dbReference type="SAM" id="MobiDB-lite"/>
    </source>
</evidence>
<evidence type="ECO:0000256" key="8">
    <source>
        <dbReference type="ARBA" id="ARBA00022840"/>
    </source>
</evidence>
<dbReference type="InterPro" id="IPR050994">
    <property type="entry name" value="At_inactive_RLKs"/>
</dbReference>
<dbReference type="InterPro" id="IPR013210">
    <property type="entry name" value="LRR_N_plant-typ"/>
</dbReference>
<keyword evidence="2" id="KW-0597">Phosphoprotein</keyword>
<evidence type="ECO:0000256" key="9">
    <source>
        <dbReference type="ARBA" id="ARBA00022989"/>
    </source>
</evidence>
<evidence type="ECO:0000256" key="7">
    <source>
        <dbReference type="ARBA" id="ARBA00022741"/>
    </source>
</evidence>
<reference evidence="16" key="1">
    <citation type="submission" date="2023-03" db="EMBL/GenBank/DDBJ databases">
        <authorList>
            <person name="Julca I."/>
        </authorList>
    </citation>
    <scope>NUCLEOTIDE SEQUENCE</scope>
</reference>
<protein>
    <submittedName>
        <fullName evidence="16">OLC1v1029948C1</fullName>
    </submittedName>
</protein>
<dbReference type="SUPFAM" id="SSF56112">
    <property type="entry name" value="Protein kinase-like (PK-like)"/>
    <property type="match status" value="1"/>
</dbReference>
<dbReference type="InterPro" id="IPR001245">
    <property type="entry name" value="Ser-Thr/Tyr_kinase_cat_dom"/>
</dbReference>
<evidence type="ECO:0000256" key="4">
    <source>
        <dbReference type="ARBA" id="ARBA00022692"/>
    </source>
</evidence>
<dbReference type="InterPro" id="IPR017441">
    <property type="entry name" value="Protein_kinase_ATP_BS"/>
</dbReference>
<dbReference type="EMBL" id="OX459119">
    <property type="protein sequence ID" value="CAI9094247.1"/>
    <property type="molecule type" value="Genomic_DNA"/>
</dbReference>
<evidence type="ECO:0000256" key="3">
    <source>
        <dbReference type="ARBA" id="ARBA00022614"/>
    </source>
</evidence>
<evidence type="ECO:0000259" key="15">
    <source>
        <dbReference type="PROSITE" id="PS50011"/>
    </source>
</evidence>
<dbReference type="Pfam" id="PF00560">
    <property type="entry name" value="LRR_1"/>
    <property type="match status" value="5"/>
</dbReference>
<accession>A0AAV1CIA9</accession>